<evidence type="ECO:0000256" key="6">
    <source>
        <dbReference type="SAM" id="SignalP"/>
    </source>
</evidence>
<dbReference type="Gene3D" id="2.60.40.10">
    <property type="entry name" value="Immunoglobulins"/>
    <property type="match status" value="2"/>
</dbReference>
<dbReference type="Gene3D" id="2.60.120.260">
    <property type="entry name" value="Galactose-binding domain-like"/>
    <property type="match status" value="1"/>
</dbReference>
<dbReference type="SUPFAM" id="SSF49785">
    <property type="entry name" value="Galactose-binding domain-like"/>
    <property type="match status" value="1"/>
</dbReference>
<organism evidence="9 10">
    <name type="scientific">Coccomyxa subellipsoidea</name>
    <dbReference type="NCBI Taxonomy" id="248742"/>
    <lineage>
        <taxon>Eukaryota</taxon>
        <taxon>Viridiplantae</taxon>
        <taxon>Chlorophyta</taxon>
        <taxon>core chlorophytes</taxon>
        <taxon>Trebouxiophyceae</taxon>
        <taxon>Trebouxiophyceae incertae sedis</taxon>
        <taxon>Coccomyxaceae</taxon>
        <taxon>Coccomyxa</taxon>
    </lineage>
</organism>
<protein>
    <recommendedName>
        <fullName evidence="2">beta-mannosidase</fullName>
        <ecNumber evidence="2">3.2.1.25</ecNumber>
    </recommendedName>
</protein>
<evidence type="ECO:0000313" key="9">
    <source>
        <dbReference type="EMBL" id="KAK9901684.1"/>
    </source>
</evidence>
<evidence type="ECO:0000256" key="5">
    <source>
        <dbReference type="ARBA" id="ARBA00023295"/>
    </source>
</evidence>
<dbReference type="InterPro" id="IPR036156">
    <property type="entry name" value="Beta-gal/glucu_dom_sf"/>
</dbReference>
<keyword evidence="4" id="KW-0325">Glycoprotein</keyword>
<dbReference type="InterPro" id="IPR008979">
    <property type="entry name" value="Galactose-bd-like_sf"/>
</dbReference>
<dbReference type="Gene3D" id="3.20.20.80">
    <property type="entry name" value="Glycosidases"/>
    <property type="match status" value="1"/>
</dbReference>
<gene>
    <name evidence="9" type="ORF">WJX75_008322</name>
</gene>
<name>A0ABR2YC12_9CHLO</name>
<evidence type="ECO:0000256" key="4">
    <source>
        <dbReference type="ARBA" id="ARBA00023180"/>
    </source>
</evidence>
<evidence type="ECO:0000256" key="1">
    <source>
        <dbReference type="ARBA" id="ARBA00000829"/>
    </source>
</evidence>
<sequence length="988" mass="108412">MRRYLHALALLGAILSFSSSSYAQLSNLPLINDLAGPGWTIKNGNGSISVDAAVPVYALEALHNAKLVPNPLERFNELALRWTASETWVFERLFNVSANMSSQDNLDLILTGVDTVADIYVDGTLVRSVYNAHRQYRIPIKSALNSTTGAHSLKIVIQPAAQEANARAAKYAYNVPGLTQPGGMSYYNYLRKPASDFGWDWGPAFTPSGLYGTVEVQAYSTAILTEATVHQQHLSNGSVVLVFEAFLSAPHAGETGTLTVSTTDGSGPWLASQNISFNSAGESNATIQVLVTPPFDLWWPAGYGGQTLYPFSVAYVPASNGSAASNSTLLRNVGLRTIELMREGRTETFQRDAQWESFYFRVNGVPIFARGANAIPVDIFHSKSTAAAMRQLVDNAVDANMNMIRVWGGGMYYRDDFYDYTDRAGLLVWQEAMFACSLYPANTAFLADVREEVTYQARRIAHHASLAIWGGGNEVEASFRWFPDSRDDPQSFTDDYMRLFVYTIREALLRVDPNATFVDSSPSNQIKSEDPYAKRWGIDASDPRWGDGHYYNYGGDCLDPRIYPRSKFVSEFGFQSYPSFSVLKQYTAPEDWSYTSPMMNYRNRKDNGNPTLVAQIARHFNLPAAMAPPGGNQAFQFSQFIYLTQVVQSRCYEAATAYWRRIKTDPEAMTMGVLYWQLNDIWAGPSWSSVDYGGHYRLLHYTAKKFFSSLLVSADYDKNTNIASVFLTSDVNQPLAVNVTVELIAWNATNGPAVSHSSVYTIGALGSKQFLTFDLKDTLQEAGANASDLNKYFVQIRAAATVPMDAAGKVSTKSISPGSPVSYQSTWEVYPVPLKNVALSGQPMITWDDFRNTSSNSTTFVVSSKAVAAFVALESTLPGKFSDNNFALLPWAPKTITFTSAAPFSLADLRGSLSVMSVADTYPPAIAVLQPPPVEIYDINTLNWIQGLFLGAHPGMDPLALTKSAGIVPRVSSCSGNPNPCATNSTSA</sequence>
<dbReference type="PANTHER" id="PTHR43730">
    <property type="entry name" value="BETA-MANNOSIDASE"/>
    <property type="match status" value="1"/>
</dbReference>
<proteinExistence type="predicted"/>
<evidence type="ECO:0000259" key="7">
    <source>
        <dbReference type="Pfam" id="PF17753"/>
    </source>
</evidence>
<dbReference type="InterPro" id="IPR013783">
    <property type="entry name" value="Ig-like_fold"/>
</dbReference>
<comment type="caution">
    <text evidence="9">The sequence shown here is derived from an EMBL/GenBank/DDBJ whole genome shotgun (WGS) entry which is preliminary data.</text>
</comment>
<dbReference type="Pfam" id="PF17753">
    <property type="entry name" value="Ig_mannosidase"/>
    <property type="match status" value="1"/>
</dbReference>
<dbReference type="InterPro" id="IPR017853">
    <property type="entry name" value="GH"/>
</dbReference>
<dbReference type="InterPro" id="IPR054593">
    <property type="entry name" value="Beta-mannosidase-like_N2"/>
</dbReference>
<dbReference type="PANTHER" id="PTHR43730:SF1">
    <property type="entry name" value="BETA-MANNOSIDASE"/>
    <property type="match status" value="1"/>
</dbReference>
<keyword evidence="5" id="KW-0326">Glycosidase</keyword>
<evidence type="ECO:0000256" key="3">
    <source>
        <dbReference type="ARBA" id="ARBA00022801"/>
    </source>
</evidence>
<dbReference type="Proteomes" id="UP001491310">
    <property type="component" value="Unassembled WGS sequence"/>
</dbReference>
<feature type="signal peptide" evidence="6">
    <location>
        <begin position="1"/>
        <end position="23"/>
    </location>
</feature>
<feature type="domain" description="Beta-mannosidase Ig-fold" evidence="7">
    <location>
        <begin position="854"/>
        <end position="921"/>
    </location>
</feature>
<reference evidence="9 10" key="1">
    <citation type="journal article" date="2024" name="Nat. Commun.">
        <title>Phylogenomics reveals the evolutionary origins of lichenization in chlorophyte algae.</title>
        <authorList>
            <person name="Puginier C."/>
            <person name="Libourel C."/>
            <person name="Otte J."/>
            <person name="Skaloud P."/>
            <person name="Haon M."/>
            <person name="Grisel S."/>
            <person name="Petersen M."/>
            <person name="Berrin J.G."/>
            <person name="Delaux P.M."/>
            <person name="Dal Grande F."/>
            <person name="Keller J."/>
        </authorList>
    </citation>
    <scope>NUCLEOTIDE SEQUENCE [LARGE SCALE GENOMIC DNA]</scope>
    <source>
        <strain evidence="9 10">SAG 216-7</strain>
    </source>
</reference>
<dbReference type="SUPFAM" id="SSF51445">
    <property type="entry name" value="(Trans)glycosidases"/>
    <property type="match status" value="1"/>
</dbReference>
<keyword evidence="10" id="KW-1185">Reference proteome</keyword>
<evidence type="ECO:0000259" key="8">
    <source>
        <dbReference type="Pfam" id="PF22666"/>
    </source>
</evidence>
<dbReference type="Pfam" id="PF22666">
    <property type="entry name" value="Glyco_hydro_2_N2"/>
    <property type="match status" value="1"/>
</dbReference>
<dbReference type="EMBL" id="JALJOT010000017">
    <property type="protein sequence ID" value="KAK9901684.1"/>
    <property type="molecule type" value="Genomic_DNA"/>
</dbReference>
<feature type="chain" id="PRO_5046695447" description="beta-mannosidase" evidence="6">
    <location>
        <begin position="24"/>
        <end position="988"/>
    </location>
</feature>
<dbReference type="InterPro" id="IPR041625">
    <property type="entry name" value="Beta-mannosidase_Ig"/>
</dbReference>
<evidence type="ECO:0000313" key="10">
    <source>
        <dbReference type="Proteomes" id="UP001491310"/>
    </source>
</evidence>
<feature type="domain" description="Beta-mannosidase-like galactose-binding" evidence="8">
    <location>
        <begin position="39"/>
        <end position="211"/>
    </location>
</feature>
<dbReference type="SUPFAM" id="SSF49303">
    <property type="entry name" value="beta-Galactosidase/glucuronidase domain"/>
    <property type="match status" value="2"/>
</dbReference>
<dbReference type="EC" id="3.2.1.25" evidence="2"/>
<evidence type="ECO:0000256" key="2">
    <source>
        <dbReference type="ARBA" id="ARBA00012754"/>
    </source>
</evidence>
<comment type="catalytic activity">
    <reaction evidence="1">
        <text>Hydrolysis of terminal, non-reducing beta-D-mannose residues in beta-D-mannosides.</text>
        <dbReference type="EC" id="3.2.1.25"/>
    </reaction>
</comment>
<accession>A0ABR2YC12</accession>
<dbReference type="InterPro" id="IPR050887">
    <property type="entry name" value="Beta-mannosidase_GH2"/>
</dbReference>
<keyword evidence="6" id="KW-0732">Signal</keyword>
<keyword evidence="3" id="KW-0378">Hydrolase</keyword>